<proteinExistence type="predicted"/>
<dbReference type="AlphaFoldDB" id="A0AA39MNP7"/>
<gene>
    <name evidence="1" type="ORF">EV420DRAFT_1650561</name>
</gene>
<dbReference type="Proteomes" id="UP001175211">
    <property type="component" value="Unassembled WGS sequence"/>
</dbReference>
<dbReference type="GeneID" id="85362019"/>
<accession>A0AA39MNP7</accession>
<protein>
    <recommendedName>
        <fullName evidence="3">Heterokaryon incompatibility domain-containing protein</fullName>
    </recommendedName>
</protein>
<organism evidence="1 2">
    <name type="scientific">Armillaria tabescens</name>
    <name type="common">Ringless honey mushroom</name>
    <name type="synonym">Agaricus tabescens</name>
    <dbReference type="NCBI Taxonomy" id="1929756"/>
    <lineage>
        <taxon>Eukaryota</taxon>
        <taxon>Fungi</taxon>
        <taxon>Dikarya</taxon>
        <taxon>Basidiomycota</taxon>
        <taxon>Agaricomycotina</taxon>
        <taxon>Agaricomycetes</taxon>
        <taxon>Agaricomycetidae</taxon>
        <taxon>Agaricales</taxon>
        <taxon>Marasmiineae</taxon>
        <taxon>Physalacriaceae</taxon>
        <taxon>Desarmillaria</taxon>
    </lineage>
</organism>
<keyword evidence="2" id="KW-1185">Reference proteome</keyword>
<dbReference type="EMBL" id="JAUEPS010000077">
    <property type="protein sequence ID" value="KAK0440434.1"/>
    <property type="molecule type" value="Genomic_DNA"/>
</dbReference>
<evidence type="ECO:0000313" key="1">
    <source>
        <dbReference type="EMBL" id="KAK0440434.1"/>
    </source>
</evidence>
<comment type="caution">
    <text evidence="1">The sequence shown here is derived from an EMBL/GenBank/DDBJ whole genome shotgun (WGS) entry which is preliminary data.</text>
</comment>
<evidence type="ECO:0000313" key="2">
    <source>
        <dbReference type="Proteomes" id="UP001175211"/>
    </source>
</evidence>
<sequence length="624" mass="70921">MGRKLGSVHLNRRQGWIQVFGYTNPSRRDQKTHLQYYSKLSNVTITAPVEGDLTIQDIKVPSQREYKGRKPVIESSLADTPCAELGIDGLLETLNSTLGTSFDLTPSLSSLFEAYICAKYDFGTAYGYLRPIWYDCDLNVIQESLRTCEVTDLKIRQEALVGDHITRDGLFMAPRRVWDLFSNRVVPWWVAKHTPWGISHAWMDKSLRENVDTPINRHQWPVPIPKDANLEYIRIELLNLGAEYAWLDVLCLRQKGELREDLRANEWKLDVPTIGNAYTLGKVVCYFSRLGRPLQHDGSSNESYFDSDRSWFKCTWTLQETSHDWMIGGDMGDQKMNREVQERFKLQLSSLQKALSQSADVFNYLSLVRGRAAEKDVDKVAALAYFLPCNSLPAHNDTRPSTSVTCSQSDGFTIEPTSTSIRTGDPTSGHIPAYSEQASAEDAWTALVNVMLRLSCSEMLFLYPEPGPELHVWRPSWKQAMSWKECSSAKISAWVEYDVDTGTYSYNDWHIDLVHVKGLAMPTATPRKGHLIVHGLDGEEHQCEISAGHRQAIPDGIYSLLIGHYLHQHKAPCVVGRLSGQMFTKISVIEMVFQEEKDEWQLLANYLKEIWGSNILVDSCIVFI</sequence>
<reference evidence="1" key="1">
    <citation type="submission" date="2023-06" db="EMBL/GenBank/DDBJ databases">
        <authorList>
            <consortium name="Lawrence Berkeley National Laboratory"/>
            <person name="Ahrendt S."/>
            <person name="Sahu N."/>
            <person name="Indic B."/>
            <person name="Wong-Bajracharya J."/>
            <person name="Merenyi Z."/>
            <person name="Ke H.-M."/>
            <person name="Monk M."/>
            <person name="Kocsube S."/>
            <person name="Drula E."/>
            <person name="Lipzen A."/>
            <person name="Balint B."/>
            <person name="Henrissat B."/>
            <person name="Andreopoulos B."/>
            <person name="Martin F.M."/>
            <person name="Harder C.B."/>
            <person name="Rigling D."/>
            <person name="Ford K.L."/>
            <person name="Foster G.D."/>
            <person name="Pangilinan J."/>
            <person name="Papanicolaou A."/>
            <person name="Barry K."/>
            <person name="LaButti K."/>
            <person name="Viragh M."/>
            <person name="Koriabine M."/>
            <person name="Yan M."/>
            <person name="Riley R."/>
            <person name="Champramary S."/>
            <person name="Plett K.L."/>
            <person name="Tsai I.J."/>
            <person name="Slot J."/>
            <person name="Sipos G."/>
            <person name="Plett J."/>
            <person name="Nagy L.G."/>
            <person name="Grigoriev I.V."/>
        </authorList>
    </citation>
    <scope>NUCLEOTIDE SEQUENCE</scope>
    <source>
        <strain evidence="1">CCBAS 213</strain>
    </source>
</reference>
<evidence type="ECO:0008006" key="3">
    <source>
        <dbReference type="Google" id="ProtNLM"/>
    </source>
</evidence>
<name>A0AA39MNP7_ARMTA</name>
<dbReference type="RefSeq" id="XP_060323595.1">
    <property type="nucleotide sequence ID" value="XM_060478471.1"/>
</dbReference>